<evidence type="ECO:0000313" key="2">
    <source>
        <dbReference type="EMBL" id="EMS60237.1"/>
    </source>
</evidence>
<dbReference type="EMBL" id="KD111872">
    <property type="protein sequence ID" value="EMS60237.1"/>
    <property type="molecule type" value="Genomic_DNA"/>
</dbReference>
<dbReference type="GO" id="GO:0003677">
    <property type="term" value="F:DNA binding"/>
    <property type="evidence" value="ECO:0007669"/>
    <property type="project" value="InterPro"/>
</dbReference>
<accession>M7ZJF3</accession>
<proteinExistence type="predicted"/>
<organism evidence="2">
    <name type="scientific">Triticum urartu</name>
    <name type="common">Red wild einkorn</name>
    <name type="synonym">Crithodium urartu</name>
    <dbReference type="NCBI Taxonomy" id="4572"/>
    <lineage>
        <taxon>Eukaryota</taxon>
        <taxon>Viridiplantae</taxon>
        <taxon>Streptophyta</taxon>
        <taxon>Embryophyta</taxon>
        <taxon>Tracheophyta</taxon>
        <taxon>Spermatophyta</taxon>
        <taxon>Magnoliopsida</taxon>
        <taxon>Liliopsida</taxon>
        <taxon>Poales</taxon>
        <taxon>Poaceae</taxon>
        <taxon>BOP clade</taxon>
        <taxon>Pooideae</taxon>
        <taxon>Triticodae</taxon>
        <taxon>Triticeae</taxon>
        <taxon>Triticinae</taxon>
        <taxon>Triticum</taxon>
    </lineage>
</organism>
<dbReference type="eggNOG" id="ENOG502QQ5I">
    <property type="taxonomic scope" value="Eukaryota"/>
</dbReference>
<dbReference type="GO" id="GO:0006355">
    <property type="term" value="P:regulation of DNA-templated transcription"/>
    <property type="evidence" value="ECO:0007669"/>
    <property type="project" value="InterPro"/>
</dbReference>
<feature type="domain" description="Auxin response factor" evidence="1">
    <location>
        <begin position="147"/>
        <end position="191"/>
    </location>
</feature>
<dbReference type="AlphaFoldDB" id="M7ZJF3"/>
<dbReference type="GO" id="GO:0005634">
    <property type="term" value="C:nucleus"/>
    <property type="evidence" value="ECO:0007669"/>
    <property type="project" value="InterPro"/>
</dbReference>
<dbReference type="STRING" id="4572.M7ZJF3"/>
<gene>
    <name evidence="2" type="ORF">TRIUR3_33134</name>
</gene>
<dbReference type="InterPro" id="IPR010525">
    <property type="entry name" value="ARF_dom"/>
</dbReference>
<dbReference type="GO" id="GO:0009725">
    <property type="term" value="P:response to hormone"/>
    <property type="evidence" value="ECO:0007669"/>
    <property type="project" value="InterPro"/>
</dbReference>
<sequence length="378" mass="40593">MKELADTKLGQHKSNHGHITSGGICPAALLPLLHLRETGEEAGERAQTDRFVLGLEGSAAAPAPLSEGGIGGPELLPPPSPAAGGNYGGFSMFLRGEEDGGGNKMMGARGKARVRVRPEEVAEAANLAASGQPFDVLYYPRASTPEFCVRAAAVRAAMRTQWCPGMRFKMAFETEDSSRISWFMGTVSAVQVTWDEPDLLQNVKRVSPWLVELVSNMPAIHLAPFSPPRKKLCVPFYPDLPADGQFPAPMFHGNPLGRGGGVVCHRTGFTRPRAYRGGQPPRIAAGLIIGHPAARDDISCMLTIGSHQNNNNNKSDVKKASPQLMLFGKPILTEQQITLDQILTYLANFAGEFCSDFTKTARRLTILTDTSGDSSVAS</sequence>
<dbReference type="InterPro" id="IPR044835">
    <property type="entry name" value="ARF_plant"/>
</dbReference>
<dbReference type="PANTHER" id="PTHR31384:SF160">
    <property type="entry name" value="AUXIN RESPONSE FACTOR 16"/>
    <property type="match status" value="1"/>
</dbReference>
<dbReference type="PANTHER" id="PTHR31384">
    <property type="entry name" value="AUXIN RESPONSE FACTOR 4-RELATED"/>
    <property type="match status" value="1"/>
</dbReference>
<dbReference type="Pfam" id="PF06507">
    <property type="entry name" value="ARF_AD"/>
    <property type="match status" value="1"/>
</dbReference>
<evidence type="ECO:0000259" key="1">
    <source>
        <dbReference type="Pfam" id="PF06507"/>
    </source>
</evidence>
<dbReference type="Gene3D" id="2.30.30.1040">
    <property type="match status" value="2"/>
</dbReference>
<name>M7ZJF3_TRIUA</name>
<reference evidence="2" key="1">
    <citation type="journal article" date="2013" name="Nature">
        <title>Draft genome of the wheat A-genome progenitor Triticum urartu.</title>
        <authorList>
            <person name="Ling H.Q."/>
            <person name="Zhao S."/>
            <person name="Liu D."/>
            <person name="Wang J."/>
            <person name="Sun H."/>
            <person name="Zhang C."/>
            <person name="Fan H."/>
            <person name="Li D."/>
            <person name="Dong L."/>
            <person name="Tao Y."/>
            <person name="Gao C."/>
            <person name="Wu H."/>
            <person name="Li Y."/>
            <person name="Cui Y."/>
            <person name="Guo X."/>
            <person name="Zheng S."/>
            <person name="Wang B."/>
            <person name="Yu K."/>
            <person name="Liang Q."/>
            <person name="Yang W."/>
            <person name="Lou X."/>
            <person name="Chen J."/>
            <person name="Feng M."/>
            <person name="Jian J."/>
            <person name="Zhang X."/>
            <person name="Luo G."/>
            <person name="Jiang Y."/>
            <person name="Liu J."/>
            <person name="Wang Z."/>
            <person name="Sha Y."/>
            <person name="Zhang B."/>
            <person name="Wu H."/>
            <person name="Tang D."/>
            <person name="Shen Q."/>
            <person name="Xue P."/>
            <person name="Zou S."/>
            <person name="Wang X."/>
            <person name="Liu X."/>
            <person name="Wang F."/>
            <person name="Yang Y."/>
            <person name="An X."/>
            <person name="Dong Z."/>
            <person name="Zhang K."/>
            <person name="Zhang X."/>
            <person name="Luo M.C."/>
            <person name="Dvorak J."/>
            <person name="Tong Y."/>
            <person name="Wang J."/>
            <person name="Yang H."/>
            <person name="Li Z."/>
            <person name="Wang D."/>
            <person name="Zhang A."/>
            <person name="Wang J."/>
        </authorList>
    </citation>
    <scope>NUCLEOTIDE SEQUENCE</scope>
</reference>
<protein>
    <submittedName>
        <fullName evidence="2">Auxin response factor 18</fullName>
    </submittedName>
</protein>